<dbReference type="Ensembl" id="ENSSDAT00000008236.1">
    <property type="protein sequence ID" value="ENSSDAP00000007227.1"/>
    <property type="gene ID" value="ENSSDAG00000006648.1"/>
</dbReference>
<evidence type="ECO:0000313" key="2">
    <source>
        <dbReference type="Proteomes" id="UP000694422"/>
    </source>
</evidence>
<dbReference type="AlphaFoldDB" id="A0A8C9P914"/>
<accession>A0A8C9P914</accession>
<proteinExistence type="predicted"/>
<sequence>MPVIPAVWEAEAGGSQVQSQPQHLIETLSKSVIPSSFQRIAVILALLIFLHLGQKANARFPSPEVILLSTYICLVFTAPFKKHDITLTNESSAC</sequence>
<protein>
    <submittedName>
        <fullName evidence="1">Uncharacterized protein</fullName>
    </submittedName>
</protein>
<organism evidence="1 2">
    <name type="scientific">Spermophilus dauricus</name>
    <name type="common">Daurian ground squirrel</name>
    <dbReference type="NCBI Taxonomy" id="99837"/>
    <lineage>
        <taxon>Eukaryota</taxon>
        <taxon>Metazoa</taxon>
        <taxon>Chordata</taxon>
        <taxon>Craniata</taxon>
        <taxon>Vertebrata</taxon>
        <taxon>Euteleostomi</taxon>
        <taxon>Mammalia</taxon>
        <taxon>Eutheria</taxon>
        <taxon>Euarchontoglires</taxon>
        <taxon>Glires</taxon>
        <taxon>Rodentia</taxon>
        <taxon>Sciuromorpha</taxon>
        <taxon>Sciuridae</taxon>
        <taxon>Xerinae</taxon>
        <taxon>Marmotini</taxon>
        <taxon>Spermophilus</taxon>
    </lineage>
</organism>
<reference evidence="1" key="2">
    <citation type="submission" date="2025-09" db="UniProtKB">
        <authorList>
            <consortium name="Ensembl"/>
        </authorList>
    </citation>
    <scope>IDENTIFICATION</scope>
</reference>
<evidence type="ECO:0000313" key="1">
    <source>
        <dbReference type="Ensembl" id="ENSSDAP00000007227.1"/>
    </source>
</evidence>
<name>A0A8C9P914_SPEDA</name>
<keyword evidence="2" id="KW-1185">Reference proteome</keyword>
<reference evidence="1" key="1">
    <citation type="submission" date="2025-08" db="UniProtKB">
        <authorList>
            <consortium name="Ensembl"/>
        </authorList>
    </citation>
    <scope>IDENTIFICATION</scope>
</reference>
<dbReference type="Proteomes" id="UP000694422">
    <property type="component" value="Unplaced"/>
</dbReference>